<proteinExistence type="inferred from homology"/>
<comment type="similarity">
    <text evidence="2">Belongs to the prokaryotic/mitochondrial release factor family.</text>
</comment>
<evidence type="ECO:0000259" key="5">
    <source>
        <dbReference type="Pfam" id="PF00472"/>
    </source>
</evidence>
<evidence type="ECO:0000313" key="6">
    <source>
        <dbReference type="EMBL" id="RZF35843.1"/>
    </source>
</evidence>
<evidence type="ECO:0000256" key="3">
    <source>
        <dbReference type="ARBA" id="ARBA00022946"/>
    </source>
</evidence>
<dbReference type="PANTHER" id="PTHR46203">
    <property type="entry name" value="PROBABLE PEPTIDE CHAIN RELEASE FACTOR C12ORF65"/>
    <property type="match status" value="1"/>
</dbReference>
<evidence type="ECO:0000313" key="7">
    <source>
        <dbReference type="Proteomes" id="UP000291343"/>
    </source>
</evidence>
<dbReference type="InParanoid" id="A0A482WQP9"/>
<dbReference type="SUPFAM" id="SSF75620">
    <property type="entry name" value="Release factor"/>
    <property type="match status" value="1"/>
</dbReference>
<dbReference type="EMBL" id="QKKF02027441">
    <property type="protein sequence ID" value="RZF35843.1"/>
    <property type="molecule type" value="Genomic_DNA"/>
</dbReference>
<dbReference type="InterPro" id="IPR000352">
    <property type="entry name" value="Pep_chain_release_fac_I"/>
</dbReference>
<dbReference type="FunCoup" id="A0A482WQP9">
    <property type="interactions" value="840"/>
</dbReference>
<feature type="domain" description="Prokaryotic-type class I peptide chain release factors" evidence="5">
    <location>
        <begin position="35"/>
        <end position="129"/>
    </location>
</feature>
<keyword evidence="4" id="KW-0496">Mitochondrion</keyword>
<name>A0A482WQP9_LAOST</name>
<organism evidence="6 7">
    <name type="scientific">Laodelphax striatellus</name>
    <name type="common">Small brown planthopper</name>
    <name type="synonym">Delphax striatella</name>
    <dbReference type="NCBI Taxonomy" id="195883"/>
    <lineage>
        <taxon>Eukaryota</taxon>
        <taxon>Metazoa</taxon>
        <taxon>Ecdysozoa</taxon>
        <taxon>Arthropoda</taxon>
        <taxon>Hexapoda</taxon>
        <taxon>Insecta</taxon>
        <taxon>Pterygota</taxon>
        <taxon>Neoptera</taxon>
        <taxon>Paraneoptera</taxon>
        <taxon>Hemiptera</taxon>
        <taxon>Auchenorrhyncha</taxon>
        <taxon>Fulgoroidea</taxon>
        <taxon>Delphacidae</taxon>
        <taxon>Criomorphinae</taxon>
        <taxon>Laodelphax</taxon>
    </lineage>
</organism>
<keyword evidence="7" id="KW-1185">Reference proteome</keyword>
<gene>
    <name evidence="6" type="ORF">LSTR_LSTR014173</name>
</gene>
<dbReference type="GO" id="GO:0003747">
    <property type="term" value="F:translation release factor activity"/>
    <property type="evidence" value="ECO:0007669"/>
    <property type="project" value="InterPro"/>
</dbReference>
<dbReference type="Proteomes" id="UP000291343">
    <property type="component" value="Unassembled WGS sequence"/>
</dbReference>
<dbReference type="AlphaFoldDB" id="A0A482WQP9"/>
<comment type="caution">
    <text evidence="6">The sequence shown here is derived from an EMBL/GenBank/DDBJ whole genome shotgun (WGS) entry which is preliminary data.</text>
</comment>
<protein>
    <recommendedName>
        <fullName evidence="5">Prokaryotic-type class I peptide chain release factors domain-containing protein</fullName>
    </recommendedName>
</protein>
<keyword evidence="3" id="KW-0809">Transit peptide</keyword>
<dbReference type="OrthoDB" id="277888at2759"/>
<dbReference type="GO" id="GO:0005739">
    <property type="term" value="C:mitochondrion"/>
    <property type="evidence" value="ECO:0007669"/>
    <property type="project" value="UniProtKB-SubCell"/>
</dbReference>
<sequence length="142" mass="16117">MNQLLGLFSKVQSRTISTTPLLLKKGIDYSKVPTLSEDDLEEQFVRGSGPGGQAVAKTNNCVVITHKPTGIVIKSHESRSQSENRKFARQKLITQLDNLINKEMSVEAQTRRLVKSKTIKEDRKREKLRLLKAQWKEKEGIT</sequence>
<reference evidence="6 7" key="1">
    <citation type="journal article" date="2017" name="Gigascience">
        <title>Genome sequence of the small brown planthopper, Laodelphax striatellus.</title>
        <authorList>
            <person name="Zhu J."/>
            <person name="Jiang F."/>
            <person name="Wang X."/>
            <person name="Yang P."/>
            <person name="Bao Y."/>
            <person name="Zhao W."/>
            <person name="Wang W."/>
            <person name="Lu H."/>
            <person name="Wang Q."/>
            <person name="Cui N."/>
            <person name="Li J."/>
            <person name="Chen X."/>
            <person name="Luo L."/>
            <person name="Yu J."/>
            <person name="Kang L."/>
            <person name="Cui F."/>
        </authorList>
    </citation>
    <scope>NUCLEOTIDE SEQUENCE [LARGE SCALE GENOMIC DNA]</scope>
    <source>
        <strain evidence="6">Lst14</strain>
    </source>
</reference>
<evidence type="ECO:0000256" key="2">
    <source>
        <dbReference type="ARBA" id="ARBA00010835"/>
    </source>
</evidence>
<dbReference type="InterPro" id="IPR052405">
    <property type="entry name" value="Mito_Transl_Release_Factor"/>
</dbReference>
<accession>A0A482WQP9</accession>
<dbReference type="Gene3D" id="3.30.160.20">
    <property type="match status" value="1"/>
</dbReference>
<evidence type="ECO:0000256" key="1">
    <source>
        <dbReference type="ARBA" id="ARBA00004173"/>
    </source>
</evidence>
<dbReference type="SMR" id="A0A482WQP9"/>
<evidence type="ECO:0000256" key="4">
    <source>
        <dbReference type="ARBA" id="ARBA00023128"/>
    </source>
</evidence>
<dbReference type="Pfam" id="PF00472">
    <property type="entry name" value="RF-1"/>
    <property type="match status" value="1"/>
</dbReference>
<dbReference type="PANTHER" id="PTHR46203:SF1">
    <property type="entry name" value="MITOCHONDRIAL TRANSLATION RELEASE FACTOR IN RESCUE"/>
    <property type="match status" value="1"/>
</dbReference>
<comment type="subcellular location">
    <subcellularLocation>
        <location evidence="1">Mitochondrion</location>
    </subcellularLocation>
</comment>
<dbReference type="InterPro" id="IPR045853">
    <property type="entry name" value="Pep_chain_release_fac_I_sf"/>
</dbReference>